<keyword evidence="2" id="KW-0547">Nucleotide-binding</keyword>
<dbReference type="Pfam" id="PF03237">
    <property type="entry name" value="Terminase_6N"/>
    <property type="match status" value="1"/>
</dbReference>
<gene>
    <name evidence="6" type="ORF">vBEcoSSa179w3YLVW_00056</name>
</gene>
<sequence length="435" mass="49714">MQIRVTATEPQARYLNLKCKFPAFIAGFGTGKSETMCNSALLDSLEGGSDSLVALYEPTYDLVRLILAPRMEEKLIDWGVRYKYNKAENIIYTSSGQMGDFVLRTLDNPARIVGYESFRAKIDEIDTLKQEHASEAWIKIIARNRQRPRTYMDTSGKPMNTVGIFSTPEGFRFVYDRWVKNKKDGYEMVQASTMSNPFLPDDYVQSLRDSYPPQLIEAYLQGEFVNLTSGTVYPQFDRNLNHSDEEYRTGEPAHVGMDFNVGKMSAIIHVERNGDPIAVGEILGAYDTPEMIRLIKQRLWRETSNGEFEKLCEIYVYPDASGGSRKTVNAGTSDIALLRDAGFHVMADSKNPPVRDRINSVNAMFCNAEGERRYKVNTKLCPIYTEAREQQIYNKQGEPDKTHDKDHPNDAADYYIYNKFPLVRPMAAMLIRRRR</sequence>
<keyword evidence="1" id="KW-1188">Viral release from host cell</keyword>
<keyword evidence="7" id="KW-1185">Reference proteome</keyword>
<organism evidence="6 7">
    <name type="scientific">Escherichia phage vB_EcoS Sa179lw</name>
    <dbReference type="NCBI Taxonomy" id="2126819"/>
    <lineage>
        <taxon>Viruses</taxon>
        <taxon>Duplodnaviria</taxon>
        <taxon>Heunggongvirae</taxon>
        <taxon>Uroviricota</taxon>
        <taxon>Caudoviricetes</taxon>
        <taxon>Buchananvirus</taxon>
        <taxon>Buchananvirus Sa179lw</taxon>
    </lineage>
</organism>
<accession>A0A2P1MXD8</accession>
<dbReference type="GO" id="GO:0005524">
    <property type="term" value="F:ATP binding"/>
    <property type="evidence" value="ECO:0007669"/>
    <property type="project" value="UniProtKB-KW"/>
</dbReference>
<keyword evidence="4" id="KW-0231">Viral genome packaging</keyword>
<dbReference type="InterPro" id="IPR035421">
    <property type="entry name" value="Terminase_6C"/>
</dbReference>
<name>A0A2P1MXD8_9CAUD</name>
<dbReference type="Proteomes" id="UP000240398">
    <property type="component" value="Segment"/>
</dbReference>
<evidence type="ECO:0000256" key="4">
    <source>
        <dbReference type="ARBA" id="ARBA00023219"/>
    </source>
</evidence>
<reference evidence="7" key="1">
    <citation type="submission" date="2018-03" db="EMBL/GenBank/DDBJ databases">
        <title>Complete Genome Sequence of Escherichia coli Phage Sa179w3YLVW Isolated from Surface Water in a Produce-Growing Area in Northern California.</title>
        <authorList>
            <person name="Liao Y.-T."/>
            <person name="Liu F."/>
            <person name="Sun X."/>
            <person name="Li R.W."/>
            <person name="Wu V.C.H."/>
        </authorList>
    </citation>
    <scope>NUCLEOTIDE SEQUENCE [LARGE SCALE GENOMIC DNA]</scope>
</reference>
<protein>
    <recommendedName>
        <fullName evidence="5">Terminase large subunit gp17-like C-terminal domain-containing protein</fullName>
    </recommendedName>
</protein>
<dbReference type="EMBL" id="MH023293">
    <property type="protein sequence ID" value="AVP40241.1"/>
    <property type="molecule type" value="Genomic_DNA"/>
</dbReference>
<evidence type="ECO:0000313" key="7">
    <source>
        <dbReference type="Proteomes" id="UP000240398"/>
    </source>
</evidence>
<dbReference type="InterPro" id="IPR027417">
    <property type="entry name" value="P-loop_NTPase"/>
</dbReference>
<keyword evidence="3" id="KW-0067">ATP-binding</keyword>
<proteinExistence type="predicted"/>
<dbReference type="Gene3D" id="3.40.50.300">
    <property type="entry name" value="P-loop containing nucleotide triphosphate hydrolases"/>
    <property type="match status" value="1"/>
</dbReference>
<evidence type="ECO:0000256" key="3">
    <source>
        <dbReference type="ARBA" id="ARBA00022840"/>
    </source>
</evidence>
<dbReference type="Pfam" id="PF17289">
    <property type="entry name" value="Terminase_6C"/>
    <property type="match status" value="1"/>
</dbReference>
<evidence type="ECO:0000256" key="1">
    <source>
        <dbReference type="ARBA" id="ARBA00022612"/>
    </source>
</evidence>
<feature type="domain" description="Terminase large subunit gp17-like C-terminal" evidence="5">
    <location>
        <begin position="255"/>
        <end position="417"/>
    </location>
</feature>
<evidence type="ECO:0000313" key="6">
    <source>
        <dbReference type="EMBL" id="AVP40241.1"/>
    </source>
</evidence>
<evidence type="ECO:0000259" key="5">
    <source>
        <dbReference type="Pfam" id="PF17289"/>
    </source>
</evidence>
<dbReference type="Gene3D" id="3.30.420.280">
    <property type="match status" value="1"/>
</dbReference>
<evidence type="ECO:0000256" key="2">
    <source>
        <dbReference type="ARBA" id="ARBA00022741"/>
    </source>
</evidence>